<protein>
    <submittedName>
        <fullName evidence="1">Uncharacterized protein</fullName>
    </submittedName>
</protein>
<name>A0A8X6KND0_TRICU</name>
<dbReference type="Proteomes" id="UP000887116">
    <property type="component" value="Unassembled WGS sequence"/>
</dbReference>
<comment type="caution">
    <text evidence="1">The sequence shown here is derived from an EMBL/GenBank/DDBJ whole genome shotgun (WGS) entry which is preliminary data.</text>
</comment>
<gene>
    <name evidence="1" type="ORF">TNCT_258041</name>
</gene>
<evidence type="ECO:0000313" key="1">
    <source>
        <dbReference type="EMBL" id="GFQ78526.1"/>
    </source>
</evidence>
<dbReference type="EMBL" id="BMAO01021927">
    <property type="protein sequence ID" value="GFQ78526.1"/>
    <property type="molecule type" value="Genomic_DNA"/>
</dbReference>
<accession>A0A8X6KND0</accession>
<dbReference type="OrthoDB" id="8197165at2759"/>
<reference evidence="1" key="1">
    <citation type="submission" date="2020-07" db="EMBL/GenBank/DDBJ databases">
        <title>Multicomponent nature underlies the extraordinary mechanical properties of spider dragline silk.</title>
        <authorList>
            <person name="Kono N."/>
            <person name="Nakamura H."/>
            <person name="Mori M."/>
            <person name="Yoshida Y."/>
            <person name="Ohtoshi R."/>
            <person name="Malay A.D."/>
            <person name="Moran D.A.P."/>
            <person name="Tomita M."/>
            <person name="Numata K."/>
            <person name="Arakawa K."/>
        </authorList>
    </citation>
    <scope>NUCLEOTIDE SEQUENCE</scope>
</reference>
<proteinExistence type="predicted"/>
<organism evidence="1 2">
    <name type="scientific">Trichonephila clavata</name>
    <name type="common">Joro spider</name>
    <name type="synonym">Nephila clavata</name>
    <dbReference type="NCBI Taxonomy" id="2740835"/>
    <lineage>
        <taxon>Eukaryota</taxon>
        <taxon>Metazoa</taxon>
        <taxon>Ecdysozoa</taxon>
        <taxon>Arthropoda</taxon>
        <taxon>Chelicerata</taxon>
        <taxon>Arachnida</taxon>
        <taxon>Araneae</taxon>
        <taxon>Araneomorphae</taxon>
        <taxon>Entelegynae</taxon>
        <taxon>Araneoidea</taxon>
        <taxon>Nephilidae</taxon>
        <taxon>Trichonephila</taxon>
    </lineage>
</organism>
<keyword evidence="2" id="KW-1185">Reference proteome</keyword>
<evidence type="ECO:0000313" key="2">
    <source>
        <dbReference type="Proteomes" id="UP000887116"/>
    </source>
</evidence>
<sequence>MIRKLHLAMTTVACKYEIVAQKFKEFCLATTKLYVAIYLWYYMPRSLRKVLIHESLLVNDSILPIGQMSEEAIEAWKNGSKYFHPPRKFNWQQSMEDTVCRL</sequence>
<dbReference type="AlphaFoldDB" id="A0A8X6KND0"/>